<feature type="transmembrane region" description="Helical" evidence="2">
    <location>
        <begin position="50"/>
        <end position="75"/>
    </location>
</feature>
<sequence>MRSDHPHPVRAAPLLLLVSAVPGVWLGRSALRLTASLTAPSGVHDLADAVSALCLWGGCLVAAWYALTCACSLVVQSARATGRRTLTLERTVRRWGFPVLRRALLTTAAAGTGATIALSSATATQEPADPALPFDLGWSAHTAQPAERGTHPEPTHPGGREPVRADDPERDQPDQTSPQTSAPAGRADQQPGSPDADVTPVADGADADVDTYLVRAGDTLWSIAAAHLGPGASDSDVAAAWPAWYEANSSRVGADPDLIHPDLLLRVPTEEP</sequence>
<proteinExistence type="predicted"/>
<dbReference type="InterPro" id="IPR036779">
    <property type="entry name" value="LysM_dom_sf"/>
</dbReference>
<reference evidence="4" key="3">
    <citation type="submission" date="2023-12" db="EMBL/GenBank/DDBJ databases">
        <authorList>
            <person name="Sun Q."/>
            <person name="Inoue M."/>
        </authorList>
    </citation>
    <scope>NUCLEOTIDE SEQUENCE</scope>
    <source>
        <strain evidence="4">JCM 17810</strain>
    </source>
</reference>
<evidence type="ECO:0000256" key="1">
    <source>
        <dbReference type="SAM" id="MobiDB-lite"/>
    </source>
</evidence>
<dbReference type="EMBL" id="BAABGN010000002">
    <property type="protein sequence ID" value="GAA4416856.1"/>
    <property type="molecule type" value="Genomic_DNA"/>
</dbReference>
<gene>
    <name evidence="3" type="ORF">GCM10023169_04660</name>
    <name evidence="4" type="ORF">GCM10023169_12270</name>
</gene>
<evidence type="ECO:0000313" key="4">
    <source>
        <dbReference type="EMBL" id="GAA4420414.1"/>
    </source>
</evidence>
<keyword evidence="5" id="KW-1185">Reference proteome</keyword>
<keyword evidence="2" id="KW-0472">Membrane</keyword>
<protein>
    <submittedName>
        <fullName evidence="4">LysM peptidoglycan-binding domain-containing protein</fullName>
    </submittedName>
</protein>
<feature type="region of interest" description="Disordered" evidence="1">
    <location>
        <begin position="144"/>
        <end position="203"/>
    </location>
</feature>
<dbReference type="InterPro" id="IPR018392">
    <property type="entry name" value="LysM"/>
</dbReference>
<reference evidence="4" key="1">
    <citation type="journal article" date="2014" name="Int. J. Syst. Evol. Microbiol.">
        <title>Complete genome of a new Firmicutes species belonging to the dominant human colonic microbiota ('Ruminococcus bicirculans') reveals two chromosomes and a selective capacity to utilize plant glucans.</title>
        <authorList>
            <consortium name="NISC Comparative Sequencing Program"/>
            <person name="Wegmann U."/>
            <person name="Louis P."/>
            <person name="Goesmann A."/>
            <person name="Henrissat B."/>
            <person name="Duncan S.H."/>
            <person name="Flint H.J."/>
        </authorList>
    </citation>
    <scope>NUCLEOTIDE SEQUENCE</scope>
    <source>
        <strain evidence="4">JCM 17810</strain>
    </source>
</reference>
<dbReference type="Gene3D" id="3.10.350.10">
    <property type="entry name" value="LysM domain"/>
    <property type="match status" value="1"/>
</dbReference>
<comment type="caution">
    <text evidence="4">The sequence shown here is derived from an EMBL/GenBank/DDBJ whole genome shotgun (WGS) entry which is preliminary data.</text>
</comment>
<dbReference type="CDD" id="cd00118">
    <property type="entry name" value="LysM"/>
    <property type="match status" value="1"/>
</dbReference>
<evidence type="ECO:0000313" key="5">
    <source>
        <dbReference type="Proteomes" id="UP001500622"/>
    </source>
</evidence>
<reference evidence="5" key="2">
    <citation type="journal article" date="2019" name="Int. J. Syst. Evol. Microbiol.">
        <title>The Global Catalogue of Microorganisms (GCM) 10K type strain sequencing project: providing services to taxonomists for standard genome sequencing and annotation.</title>
        <authorList>
            <consortium name="The Broad Institute Genomics Platform"/>
            <consortium name="The Broad Institute Genome Sequencing Center for Infectious Disease"/>
            <person name="Wu L."/>
            <person name="Ma J."/>
        </authorList>
    </citation>
    <scope>NUCLEOTIDE SEQUENCE [LARGE SCALE GENOMIC DNA]</scope>
    <source>
        <strain evidence="5">JCM 17810</strain>
    </source>
</reference>
<dbReference type="RefSeq" id="WP_345214880.1">
    <property type="nucleotide sequence ID" value="NZ_BAABGN010000002.1"/>
</dbReference>
<evidence type="ECO:0000256" key="2">
    <source>
        <dbReference type="SAM" id="Phobius"/>
    </source>
</evidence>
<dbReference type="Proteomes" id="UP001500622">
    <property type="component" value="Unassembled WGS sequence"/>
</dbReference>
<keyword evidence="2" id="KW-0812">Transmembrane</keyword>
<name>A0ABP8L0K9_9MICO</name>
<feature type="compositionally biased region" description="Basic and acidic residues" evidence="1">
    <location>
        <begin position="148"/>
        <end position="173"/>
    </location>
</feature>
<organism evidence="4 5">
    <name type="scientific">Georgenia halophila</name>
    <dbReference type="NCBI Taxonomy" id="620889"/>
    <lineage>
        <taxon>Bacteria</taxon>
        <taxon>Bacillati</taxon>
        <taxon>Actinomycetota</taxon>
        <taxon>Actinomycetes</taxon>
        <taxon>Micrococcales</taxon>
        <taxon>Bogoriellaceae</taxon>
        <taxon>Georgenia</taxon>
    </lineage>
</organism>
<keyword evidence="2" id="KW-1133">Transmembrane helix</keyword>
<dbReference type="EMBL" id="BAABGN010000004">
    <property type="protein sequence ID" value="GAA4420414.1"/>
    <property type="molecule type" value="Genomic_DNA"/>
</dbReference>
<evidence type="ECO:0000313" key="3">
    <source>
        <dbReference type="EMBL" id="GAA4416856.1"/>
    </source>
</evidence>
<accession>A0ABP8L0K9</accession>